<comment type="caution">
    <text evidence="2">The sequence shown here is derived from an EMBL/GenBank/DDBJ whole genome shotgun (WGS) entry which is preliminary data.</text>
</comment>
<feature type="domain" description="Histidine kinase-like sensor" evidence="1">
    <location>
        <begin position="11"/>
        <end position="96"/>
    </location>
</feature>
<dbReference type="Proteomes" id="UP000321192">
    <property type="component" value="Unassembled WGS sequence"/>
</dbReference>
<proteinExistence type="predicted"/>
<evidence type="ECO:0000313" key="2">
    <source>
        <dbReference type="EMBL" id="TXH86439.1"/>
    </source>
</evidence>
<dbReference type="Gene3D" id="3.30.450.20">
    <property type="entry name" value="PAS domain"/>
    <property type="match status" value="1"/>
</dbReference>
<gene>
    <name evidence="2" type="ORF">E6Q80_07675</name>
</gene>
<dbReference type="AlphaFoldDB" id="A0A5C7SS72"/>
<evidence type="ECO:0000259" key="1">
    <source>
        <dbReference type="Pfam" id="PF22588"/>
    </source>
</evidence>
<dbReference type="InterPro" id="IPR054327">
    <property type="entry name" value="His-kinase-like_sensor"/>
</dbReference>
<evidence type="ECO:0000313" key="3">
    <source>
        <dbReference type="Proteomes" id="UP000321192"/>
    </source>
</evidence>
<protein>
    <recommendedName>
        <fullName evidence="1">Histidine kinase-like sensor domain-containing protein</fullName>
    </recommendedName>
</protein>
<dbReference type="Pfam" id="PF22588">
    <property type="entry name" value="dCache_1_like"/>
    <property type="match status" value="1"/>
</dbReference>
<name>A0A5C7SS72_THASP</name>
<dbReference type="RefSeq" id="WP_276658040.1">
    <property type="nucleotide sequence ID" value="NZ_SSFD01000108.1"/>
</dbReference>
<reference evidence="2 3" key="1">
    <citation type="submission" date="2018-09" db="EMBL/GenBank/DDBJ databases">
        <title>Metagenome Assembled Genomes from an Advanced Water Purification Facility.</title>
        <authorList>
            <person name="Stamps B.W."/>
            <person name="Spear J.R."/>
        </authorList>
    </citation>
    <scope>NUCLEOTIDE SEQUENCE [LARGE SCALE GENOMIC DNA]</scope>
    <source>
        <strain evidence="2">Bin_27_1</strain>
    </source>
</reference>
<sequence length="143" mass="15798">MAVTLKTEALSQLLAKLRLGPSGVAVLRGFDMTQIARHPHLEGVGMGAGNKTVSQALQERILERPAGGTYFGTSPLDGVRRIHAYRQVENYPFFVNVGRAEVEYLSSWWRHSALPLCTTTGIVMLVMATRRGKIVAPIWRRPA</sequence>
<accession>A0A5C7SS72</accession>
<dbReference type="CDD" id="cd12915">
    <property type="entry name" value="PDC2_DGC_like"/>
    <property type="match status" value="1"/>
</dbReference>
<organism evidence="2 3">
    <name type="scientific">Thauera aminoaromatica</name>
    <dbReference type="NCBI Taxonomy" id="164330"/>
    <lineage>
        <taxon>Bacteria</taxon>
        <taxon>Pseudomonadati</taxon>
        <taxon>Pseudomonadota</taxon>
        <taxon>Betaproteobacteria</taxon>
        <taxon>Rhodocyclales</taxon>
        <taxon>Zoogloeaceae</taxon>
        <taxon>Thauera</taxon>
    </lineage>
</organism>
<dbReference type="EMBL" id="SSFD01000108">
    <property type="protein sequence ID" value="TXH86439.1"/>
    <property type="molecule type" value="Genomic_DNA"/>
</dbReference>